<protein>
    <recommendedName>
        <fullName evidence="9">Major facilitator superfamily (MFS) profile domain-containing protein</fullName>
    </recommendedName>
</protein>
<dbReference type="PANTHER" id="PTHR43528:SF1">
    <property type="entry name" value="ALPHA-KETOGLUTARATE PERMEASE"/>
    <property type="match status" value="1"/>
</dbReference>
<gene>
    <name evidence="10" type="ORF">CYMTET_33573</name>
</gene>
<accession>A0AAE0FCX0</accession>
<comment type="subcellular location">
    <subcellularLocation>
        <location evidence="1">Cell membrane</location>
        <topology evidence="1">Multi-pass membrane protein</topology>
    </subcellularLocation>
</comment>
<name>A0AAE0FCX0_9CHLO</name>
<evidence type="ECO:0000256" key="1">
    <source>
        <dbReference type="ARBA" id="ARBA00004651"/>
    </source>
</evidence>
<evidence type="ECO:0000256" key="3">
    <source>
        <dbReference type="ARBA" id="ARBA00022475"/>
    </source>
</evidence>
<keyword evidence="5" id="KW-0769">Symport</keyword>
<evidence type="ECO:0000256" key="2">
    <source>
        <dbReference type="ARBA" id="ARBA00022448"/>
    </source>
</evidence>
<keyword evidence="2" id="KW-0813">Transport</keyword>
<dbReference type="EMBL" id="LGRX02020644">
    <property type="protein sequence ID" value="KAK3257337.1"/>
    <property type="molecule type" value="Genomic_DNA"/>
</dbReference>
<dbReference type="GO" id="GO:0015293">
    <property type="term" value="F:symporter activity"/>
    <property type="evidence" value="ECO:0007669"/>
    <property type="project" value="UniProtKB-KW"/>
</dbReference>
<evidence type="ECO:0000313" key="10">
    <source>
        <dbReference type="EMBL" id="KAK3257337.1"/>
    </source>
</evidence>
<dbReference type="InterPro" id="IPR005828">
    <property type="entry name" value="MFS_sugar_transport-like"/>
</dbReference>
<proteinExistence type="predicted"/>
<evidence type="ECO:0000259" key="9">
    <source>
        <dbReference type="PROSITE" id="PS50850"/>
    </source>
</evidence>
<dbReference type="SUPFAM" id="SSF103473">
    <property type="entry name" value="MFS general substrate transporter"/>
    <property type="match status" value="1"/>
</dbReference>
<dbReference type="InterPro" id="IPR005829">
    <property type="entry name" value="Sugar_transporter_CS"/>
</dbReference>
<evidence type="ECO:0000256" key="7">
    <source>
        <dbReference type="ARBA" id="ARBA00023136"/>
    </source>
</evidence>
<keyword evidence="6 8" id="KW-1133">Transmembrane helix</keyword>
<dbReference type="AlphaFoldDB" id="A0AAE0FCX0"/>
<feature type="transmembrane region" description="Helical" evidence="8">
    <location>
        <begin position="387"/>
        <end position="407"/>
    </location>
</feature>
<reference evidence="10 11" key="1">
    <citation type="journal article" date="2015" name="Genome Biol. Evol.">
        <title>Comparative Genomics of a Bacterivorous Green Alga Reveals Evolutionary Causalities and Consequences of Phago-Mixotrophic Mode of Nutrition.</title>
        <authorList>
            <person name="Burns J.A."/>
            <person name="Paasch A."/>
            <person name="Narechania A."/>
            <person name="Kim E."/>
        </authorList>
    </citation>
    <scope>NUCLEOTIDE SEQUENCE [LARGE SCALE GENOMIC DNA]</scope>
    <source>
        <strain evidence="10 11">PLY_AMNH</strain>
    </source>
</reference>
<keyword evidence="3" id="KW-1003">Cell membrane</keyword>
<feature type="transmembrane region" description="Helical" evidence="8">
    <location>
        <begin position="419"/>
        <end position="442"/>
    </location>
</feature>
<feature type="transmembrane region" description="Helical" evidence="8">
    <location>
        <begin position="78"/>
        <end position="98"/>
    </location>
</feature>
<keyword evidence="11" id="KW-1185">Reference proteome</keyword>
<feature type="transmembrane region" description="Helical" evidence="8">
    <location>
        <begin position="292"/>
        <end position="312"/>
    </location>
</feature>
<comment type="caution">
    <text evidence="10">The sequence shown here is derived from an EMBL/GenBank/DDBJ whole genome shotgun (WGS) entry which is preliminary data.</text>
</comment>
<evidence type="ECO:0000256" key="8">
    <source>
        <dbReference type="SAM" id="Phobius"/>
    </source>
</evidence>
<dbReference type="InterPro" id="IPR020846">
    <property type="entry name" value="MFS_dom"/>
</dbReference>
<dbReference type="PROSITE" id="PS50850">
    <property type="entry name" value="MFS"/>
    <property type="match status" value="1"/>
</dbReference>
<sequence length="482" mass="51134">MLTSWQIVRHNWGLILGNTLEWYDFSVYGYLEPQIASNFFEDSSVAAWLGFAVTFAARPLGGVILGRLADKYGRRTSLLLSIYGMVIATVFQGCLPSASTGSTVGSRLGLPLLVILRFVQGIFCGGEIGSLSVYLAEWAPSRRLGLASATISLGGSLAFFVASSLCAALSHFLTADQMNEWGWRVPFLLALFPGLVSARLRSTLIECTAESDDTQLLVNSNVETLTAVQSSTADIVLSQDEVATGLELQAAPISKVHGVMYGIGGTAAVSALWYVGPLYAVSWSTARGSDHTLALVASSGAQLMSLLLALPVGHLTDTVGVGAVTLLGAISVTISGLPVYLLIENFAEQSWVYIMSVGMIWGVAQAIAGSTIYLFNCELFPRSIRATGVGISYNTAVCYIGGLGPVMVDALSSHISTKIPIPGCYISAVGAISVALLASAMYQHTEGKSNLAHIRPDLYCSLPKAWTGSWMKEITDCQDDVT</sequence>
<dbReference type="Gene3D" id="1.20.1250.20">
    <property type="entry name" value="MFS general substrate transporter like domains"/>
    <property type="match status" value="2"/>
</dbReference>
<feature type="transmembrane region" description="Helical" evidence="8">
    <location>
        <begin position="45"/>
        <end position="66"/>
    </location>
</feature>
<feature type="domain" description="Major facilitator superfamily (MFS) profile" evidence="9">
    <location>
        <begin position="10"/>
        <end position="446"/>
    </location>
</feature>
<dbReference type="InterPro" id="IPR036259">
    <property type="entry name" value="MFS_trans_sf"/>
</dbReference>
<dbReference type="Proteomes" id="UP001190700">
    <property type="component" value="Unassembled WGS sequence"/>
</dbReference>
<evidence type="ECO:0000256" key="5">
    <source>
        <dbReference type="ARBA" id="ARBA00022847"/>
    </source>
</evidence>
<feature type="transmembrane region" description="Helical" evidence="8">
    <location>
        <begin position="319"/>
        <end position="341"/>
    </location>
</feature>
<organism evidence="10 11">
    <name type="scientific">Cymbomonas tetramitiformis</name>
    <dbReference type="NCBI Taxonomy" id="36881"/>
    <lineage>
        <taxon>Eukaryota</taxon>
        <taxon>Viridiplantae</taxon>
        <taxon>Chlorophyta</taxon>
        <taxon>Pyramimonadophyceae</taxon>
        <taxon>Pyramimonadales</taxon>
        <taxon>Pyramimonadaceae</taxon>
        <taxon>Cymbomonas</taxon>
    </lineage>
</organism>
<dbReference type="InterPro" id="IPR051084">
    <property type="entry name" value="H+-coupled_symporters"/>
</dbReference>
<dbReference type="Pfam" id="PF00083">
    <property type="entry name" value="Sugar_tr"/>
    <property type="match status" value="1"/>
</dbReference>
<feature type="transmembrane region" description="Helical" evidence="8">
    <location>
        <begin position="181"/>
        <end position="198"/>
    </location>
</feature>
<feature type="transmembrane region" description="Helical" evidence="8">
    <location>
        <begin position="110"/>
        <end position="136"/>
    </location>
</feature>
<feature type="transmembrane region" description="Helical" evidence="8">
    <location>
        <begin position="353"/>
        <end position="375"/>
    </location>
</feature>
<keyword evidence="7 8" id="KW-0472">Membrane</keyword>
<dbReference type="GO" id="GO:0005886">
    <property type="term" value="C:plasma membrane"/>
    <property type="evidence" value="ECO:0007669"/>
    <property type="project" value="UniProtKB-SubCell"/>
</dbReference>
<feature type="transmembrane region" description="Helical" evidence="8">
    <location>
        <begin position="259"/>
        <end position="280"/>
    </location>
</feature>
<dbReference type="PANTHER" id="PTHR43528">
    <property type="entry name" value="ALPHA-KETOGLUTARATE PERMEASE"/>
    <property type="match status" value="1"/>
</dbReference>
<evidence type="ECO:0000256" key="4">
    <source>
        <dbReference type="ARBA" id="ARBA00022692"/>
    </source>
</evidence>
<evidence type="ECO:0000256" key="6">
    <source>
        <dbReference type="ARBA" id="ARBA00022989"/>
    </source>
</evidence>
<keyword evidence="4 8" id="KW-0812">Transmembrane</keyword>
<dbReference type="PROSITE" id="PS00216">
    <property type="entry name" value="SUGAR_TRANSPORT_1"/>
    <property type="match status" value="1"/>
</dbReference>
<evidence type="ECO:0000313" key="11">
    <source>
        <dbReference type="Proteomes" id="UP001190700"/>
    </source>
</evidence>